<reference evidence="3 4" key="1">
    <citation type="submission" date="2014-07" db="EMBL/GenBank/DDBJ databases">
        <title>Genome of Chryseobacterium vrystaatense LMG 22846.</title>
        <authorList>
            <person name="Pipes S.E."/>
            <person name="Stropko S.J."/>
            <person name="Newman J.D."/>
        </authorList>
    </citation>
    <scope>NUCLEOTIDE SEQUENCE [LARGE SCALE GENOMIC DNA]</scope>
    <source>
        <strain evidence="3 4">LMG 22846</strain>
    </source>
</reference>
<dbReference type="InterPro" id="IPR049214">
    <property type="entry name" value="DUF6808"/>
</dbReference>
<keyword evidence="1" id="KW-1133">Transmembrane helix</keyword>
<accession>A0ABR4UP31</accession>
<evidence type="ECO:0000259" key="2">
    <source>
        <dbReference type="Pfam" id="PF20647"/>
    </source>
</evidence>
<gene>
    <name evidence="3" type="ORF">IW16_06255</name>
</gene>
<feature type="transmembrane region" description="Helical" evidence="1">
    <location>
        <begin position="6"/>
        <end position="28"/>
    </location>
</feature>
<dbReference type="EMBL" id="JPRI01000002">
    <property type="protein sequence ID" value="KFF26876.1"/>
    <property type="molecule type" value="Genomic_DNA"/>
</dbReference>
<organism evidence="3 4">
    <name type="scientific">Chryseobacterium vrystaatense</name>
    <dbReference type="NCBI Taxonomy" id="307480"/>
    <lineage>
        <taxon>Bacteria</taxon>
        <taxon>Pseudomonadati</taxon>
        <taxon>Bacteroidota</taxon>
        <taxon>Flavobacteriia</taxon>
        <taxon>Flavobacteriales</taxon>
        <taxon>Weeksellaceae</taxon>
        <taxon>Chryseobacterium group</taxon>
        <taxon>Chryseobacterium</taxon>
    </lineage>
</organism>
<dbReference type="Proteomes" id="UP000028719">
    <property type="component" value="Unassembled WGS sequence"/>
</dbReference>
<dbReference type="RefSeq" id="WP_034741001.1">
    <property type="nucleotide sequence ID" value="NZ_JPRI01000002.1"/>
</dbReference>
<sequence length="228" mass="26505">MKNKAFIAILILALILLISNLFTGWFSLDRKDRIDKESKEDRDSIALYTWMNKVDSTLHGNFRQKEGEIIKNYVSKNYVTYVQDTLAPALNIATEKIDELTRAKFVLEGQLKASKIQREKDRIYYENKYLQIVSNTADSTVDYKYNAIVDIVKYQDRKWLLGKENTYIDISSPDKNMKINGVEHFKKRIDVKPKRFGLGIQAGYYYVPAANQFYPVFGLGVSYNLVRL</sequence>
<evidence type="ECO:0000313" key="3">
    <source>
        <dbReference type="EMBL" id="KFF26876.1"/>
    </source>
</evidence>
<protein>
    <recommendedName>
        <fullName evidence="2">DUF6808 domain-containing protein</fullName>
    </recommendedName>
</protein>
<proteinExistence type="predicted"/>
<dbReference type="Pfam" id="PF20647">
    <property type="entry name" value="DUF6808"/>
    <property type="match status" value="1"/>
</dbReference>
<name>A0ABR4UP31_9FLAO</name>
<keyword evidence="1" id="KW-0472">Membrane</keyword>
<evidence type="ECO:0000313" key="4">
    <source>
        <dbReference type="Proteomes" id="UP000028719"/>
    </source>
</evidence>
<feature type="domain" description="DUF6808" evidence="2">
    <location>
        <begin position="186"/>
        <end position="225"/>
    </location>
</feature>
<comment type="caution">
    <text evidence="3">The sequence shown here is derived from an EMBL/GenBank/DDBJ whole genome shotgun (WGS) entry which is preliminary data.</text>
</comment>
<keyword evidence="1" id="KW-0812">Transmembrane</keyword>
<evidence type="ECO:0000256" key="1">
    <source>
        <dbReference type="SAM" id="Phobius"/>
    </source>
</evidence>
<keyword evidence="4" id="KW-1185">Reference proteome</keyword>